<keyword evidence="3" id="KW-0328">Glycosyltransferase</keyword>
<dbReference type="CDD" id="cd00761">
    <property type="entry name" value="Glyco_tranf_GTA_type"/>
    <property type="match status" value="1"/>
</dbReference>
<dbReference type="Pfam" id="PF00535">
    <property type="entry name" value="Glycos_transf_2"/>
    <property type="match status" value="1"/>
</dbReference>
<keyword evidence="4" id="KW-1185">Reference proteome</keyword>
<keyword evidence="1" id="KW-0472">Membrane</keyword>
<dbReference type="GO" id="GO:0016757">
    <property type="term" value="F:glycosyltransferase activity"/>
    <property type="evidence" value="ECO:0007669"/>
    <property type="project" value="UniProtKB-KW"/>
</dbReference>
<evidence type="ECO:0000313" key="4">
    <source>
        <dbReference type="Proteomes" id="UP001056937"/>
    </source>
</evidence>
<keyword evidence="1" id="KW-1133">Transmembrane helix</keyword>
<dbReference type="RefSeq" id="WP_252165477.1">
    <property type="nucleotide sequence ID" value="NZ_CP084930.1"/>
</dbReference>
<dbReference type="Gene3D" id="3.90.550.10">
    <property type="entry name" value="Spore Coat Polysaccharide Biosynthesis Protein SpsA, Chain A"/>
    <property type="match status" value="1"/>
</dbReference>
<evidence type="ECO:0000256" key="1">
    <source>
        <dbReference type="SAM" id="Phobius"/>
    </source>
</evidence>
<dbReference type="InterPro" id="IPR017832">
    <property type="entry name" value="Glyco_trans_2_hopen-assoc_HpnB"/>
</dbReference>
<keyword evidence="1" id="KW-0812">Transmembrane</keyword>
<dbReference type="PANTHER" id="PTHR43646">
    <property type="entry name" value="GLYCOSYLTRANSFERASE"/>
    <property type="match status" value="1"/>
</dbReference>
<accession>A0ABY4X446</accession>
<keyword evidence="3" id="KW-0808">Transferase</keyword>
<feature type="transmembrane region" description="Helical" evidence="1">
    <location>
        <begin position="305"/>
        <end position="325"/>
    </location>
</feature>
<dbReference type="InterPro" id="IPR029044">
    <property type="entry name" value="Nucleotide-diphossugar_trans"/>
</dbReference>
<dbReference type="Proteomes" id="UP001056937">
    <property type="component" value="Chromosome 1"/>
</dbReference>
<dbReference type="SUPFAM" id="SSF53448">
    <property type="entry name" value="Nucleotide-diphospho-sugar transferases"/>
    <property type="match status" value="1"/>
</dbReference>
<organism evidence="3 4">
    <name type="scientific">Sphingomonas morindae</name>
    <dbReference type="NCBI Taxonomy" id="1541170"/>
    <lineage>
        <taxon>Bacteria</taxon>
        <taxon>Pseudomonadati</taxon>
        <taxon>Pseudomonadota</taxon>
        <taxon>Alphaproteobacteria</taxon>
        <taxon>Sphingomonadales</taxon>
        <taxon>Sphingomonadaceae</taxon>
        <taxon>Sphingomonas</taxon>
    </lineage>
</organism>
<name>A0ABY4X446_9SPHN</name>
<protein>
    <submittedName>
        <fullName evidence="3">Glycosyltransferase</fullName>
        <ecNumber evidence="3">2.4.-.-</ecNumber>
    </submittedName>
</protein>
<proteinExistence type="predicted"/>
<dbReference type="PANTHER" id="PTHR43646:SF3">
    <property type="entry name" value="SLR1566 PROTEIN"/>
    <property type="match status" value="1"/>
</dbReference>
<dbReference type="InterPro" id="IPR001173">
    <property type="entry name" value="Glyco_trans_2-like"/>
</dbReference>
<feature type="domain" description="Glycosyltransferase 2-like" evidence="2">
    <location>
        <begin position="44"/>
        <end position="215"/>
    </location>
</feature>
<dbReference type="EMBL" id="CP084930">
    <property type="protein sequence ID" value="USI71664.1"/>
    <property type="molecule type" value="Genomic_DNA"/>
</dbReference>
<evidence type="ECO:0000259" key="2">
    <source>
        <dbReference type="Pfam" id="PF00535"/>
    </source>
</evidence>
<sequence>MIWAALASLLIWAYLLLARDGFWLADQTDRAVPPPPRVWPAVTAVVPARDEADVIAASIGALLAQDYPGPYQVVLVDDGSSDGTAAIAAALPGAARLRIVAGTPPPRGWTGKLWAMANGITAAGAAPRWLWFTDADIAHAPDMLTSLVARAEADGLAMHSLMARLECRALAERALIPAFVFFFQMLYPFRRVNRPAARMAAAAGGCMLIRRDLLARAGGVGAIAHAIIDDCAMGALMKKEGPIRLALTDRAVSIRPYGGWRAIGAMIARSAYAQLRYSPLLLLLTLCGMALVYCVPPLAVLAGGWTSLAGLAAWALMAVSFVPMARFYGRSPFWGVALPAIGLFYAGATLISALRHWQGRGGMWKGRAQAGLERVEP</sequence>
<dbReference type="EC" id="2.4.-.-" evidence="3"/>
<feature type="transmembrane region" description="Helical" evidence="1">
    <location>
        <begin position="280"/>
        <end position="299"/>
    </location>
</feature>
<feature type="transmembrane region" description="Helical" evidence="1">
    <location>
        <begin position="332"/>
        <end position="354"/>
    </location>
</feature>
<gene>
    <name evidence="3" type="ORF">LHA26_10000</name>
</gene>
<evidence type="ECO:0000313" key="3">
    <source>
        <dbReference type="EMBL" id="USI71664.1"/>
    </source>
</evidence>
<reference evidence="3" key="1">
    <citation type="journal article" date="2022" name="Toxins">
        <title>Genomic Analysis of Sphingopyxis sp. USTB-05 for Biodegrading Cyanobacterial Hepatotoxins.</title>
        <authorList>
            <person name="Liu C."/>
            <person name="Xu Q."/>
            <person name="Zhao Z."/>
            <person name="Zhang H."/>
            <person name="Liu X."/>
            <person name="Yin C."/>
            <person name="Liu Y."/>
            <person name="Yan H."/>
        </authorList>
    </citation>
    <scope>NUCLEOTIDE SEQUENCE</scope>
    <source>
        <strain evidence="3">NBD5</strain>
    </source>
</reference>
<dbReference type="NCBIfam" id="TIGR03469">
    <property type="entry name" value="HpnB"/>
    <property type="match status" value="1"/>
</dbReference>